<dbReference type="InterPro" id="IPR053158">
    <property type="entry name" value="CapK_Type1_Caps_Biosynth"/>
</dbReference>
<evidence type="ECO:0000313" key="1">
    <source>
        <dbReference type="EMBL" id="SVE59829.1"/>
    </source>
</evidence>
<protein>
    <recommendedName>
        <fullName evidence="2">AMP-dependent synthetase/ligase domain-containing protein</fullName>
    </recommendedName>
</protein>
<gene>
    <name evidence="1" type="ORF">METZ01_LOCUS512683</name>
</gene>
<dbReference type="AlphaFoldDB" id="A0A383ET58"/>
<dbReference type="EMBL" id="UINC01228494">
    <property type="protein sequence ID" value="SVE59829.1"/>
    <property type="molecule type" value="Genomic_DNA"/>
</dbReference>
<dbReference type="Gene3D" id="3.40.50.12780">
    <property type="entry name" value="N-terminal domain of ligase-like"/>
    <property type="match status" value="1"/>
</dbReference>
<reference evidence="1" key="1">
    <citation type="submission" date="2018-05" db="EMBL/GenBank/DDBJ databases">
        <authorList>
            <person name="Lanie J.A."/>
            <person name="Ng W.-L."/>
            <person name="Kazmierczak K.M."/>
            <person name="Andrzejewski T.M."/>
            <person name="Davidsen T.M."/>
            <person name="Wayne K.J."/>
            <person name="Tettelin H."/>
            <person name="Glass J.I."/>
            <person name="Rusch D."/>
            <person name="Podicherti R."/>
            <person name="Tsui H.-C.T."/>
            <person name="Winkler M.E."/>
        </authorList>
    </citation>
    <scope>NUCLEOTIDE SEQUENCE</scope>
</reference>
<dbReference type="InterPro" id="IPR042099">
    <property type="entry name" value="ANL_N_sf"/>
</dbReference>
<dbReference type="PANTHER" id="PTHR36932">
    <property type="entry name" value="CAPSULAR POLYSACCHARIDE BIOSYNTHESIS PROTEIN"/>
    <property type="match status" value="1"/>
</dbReference>
<proteinExistence type="predicted"/>
<feature type="non-terminal residue" evidence="1">
    <location>
        <position position="1"/>
    </location>
</feature>
<accession>A0A383ET58</accession>
<sequence>KLKYNLQFNDIWAIIGAQRVTSTEQKTPPYWVYNFSSKQLYFSALHIASWSVQDYYQAFVKYQPKYLIGYTNSIFELAKFMFANNLTFKMKAIITNAEPVYDYQINAMKKVFDCPVVETYGQAELVCFANRFPDGVMNESPEMGFSEIITDEDRNEQQFGKLIATGLLNKAMPLIRYDTDDLISTEFEKKMNNNCSLPPFGKILGRNDDILITQDGRKVVQIDGLFSSD</sequence>
<feature type="non-terminal residue" evidence="1">
    <location>
        <position position="229"/>
    </location>
</feature>
<organism evidence="1">
    <name type="scientific">marine metagenome</name>
    <dbReference type="NCBI Taxonomy" id="408172"/>
    <lineage>
        <taxon>unclassified sequences</taxon>
        <taxon>metagenomes</taxon>
        <taxon>ecological metagenomes</taxon>
    </lineage>
</organism>
<evidence type="ECO:0008006" key="2">
    <source>
        <dbReference type="Google" id="ProtNLM"/>
    </source>
</evidence>
<name>A0A383ET58_9ZZZZ</name>
<dbReference type="PANTHER" id="PTHR36932:SF1">
    <property type="entry name" value="CAPSULAR POLYSACCHARIDE BIOSYNTHESIS PROTEIN"/>
    <property type="match status" value="1"/>
</dbReference>
<dbReference type="SUPFAM" id="SSF56801">
    <property type="entry name" value="Acetyl-CoA synthetase-like"/>
    <property type="match status" value="1"/>
</dbReference>